<dbReference type="EMBL" id="JABASA010000019">
    <property type="protein sequence ID" value="NMD49673.1"/>
    <property type="molecule type" value="Genomic_DNA"/>
</dbReference>
<dbReference type="InterPro" id="IPR019757">
    <property type="entry name" value="Pept_S26A_signal_pept_1_Lys-AS"/>
</dbReference>
<dbReference type="SUPFAM" id="SSF51306">
    <property type="entry name" value="LexA/Signal peptidase"/>
    <property type="match status" value="1"/>
</dbReference>
<dbReference type="GO" id="GO:0006465">
    <property type="term" value="P:signal peptide processing"/>
    <property type="evidence" value="ECO:0007669"/>
    <property type="project" value="InterPro"/>
</dbReference>
<comment type="catalytic activity">
    <reaction evidence="1 8">
        <text>Cleavage of hydrophobic, N-terminal signal or leader sequences from secreted and periplasmic proteins.</text>
        <dbReference type="EC" id="3.4.21.89"/>
    </reaction>
</comment>
<dbReference type="Proteomes" id="UP000532121">
    <property type="component" value="Unassembled WGS sequence"/>
</dbReference>
<comment type="similarity">
    <text evidence="3 9">Belongs to the peptidase S26 family.</text>
</comment>
<feature type="active site" evidence="7">
    <location>
        <position position="35"/>
    </location>
</feature>
<evidence type="ECO:0000256" key="4">
    <source>
        <dbReference type="ARBA" id="ARBA00013208"/>
    </source>
</evidence>
<feature type="active site" evidence="7">
    <location>
        <position position="71"/>
    </location>
</feature>
<evidence type="ECO:0000313" key="11">
    <source>
        <dbReference type="EMBL" id="NMD49673.1"/>
    </source>
</evidence>
<evidence type="ECO:0000256" key="8">
    <source>
        <dbReference type="RuleBase" id="RU003993"/>
    </source>
</evidence>
<dbReference type="Pfam" id="PF10502">
    <property type="entry name" value="Peptidase_S26"/>
    <property type="match status" value="1"/>
</dbReference>
<dbReference type="GO" id="GO:0009003">
    <property type="term" value="F:signal peptidase activity"/>
    <property type="evidence" value="ECO:0007669"/>
    <property type="project" value="UniProtKB-EC"/>
</dbReference>
<dbReference type="GO" id="GO:0005886">
    <property type="term" value="C:plasma membrane"/>
    <property type="evidence" value="ECO:0007669"/>
    <property type="project" value="UniProtKB-SubCell"/>
</dbReference>
<protein>
    <recommendedName>
        <fullName evidence="4 8">Signal peptidase I</fullName>
        <ecNumber evidence="4 8">3.4.21.89</ecNumber>
    </recommendedName>
</protein>
<evidence type="ECO:0000313" key="12">
    <source>
        <dbReference type="Proteomes" id="UP000532121"/>
    </source>
</evidence>
<evidence type="ECO:0000256" key="9">
    <source>
        <dbReference type="RuleBase" id="RU362042"/>
    </source>
</evidence>
<gene>
    <name evidence="11" type="primary">lepB</name>
    <name evidence="11" type="ORF">HHO37_08370</name>
</gene>
<dbReference type="PRINTS" id="PR00727">
    <property type="entry name" value="LEADERPTASE"/>
</dbReference>
<dbReference type="InterPro" id="IPR019756">
    <property type="entry name" value="Pept_S26A_signal_pept_1_Ser-AS"/>
</dbReference>
<evidence type="ECO:0000256" key="5">
    <source>
        <dbReference type="ARBA" id="ARBA00022670"/>
    </source>
</evidence>
<dbReference type="Gene3D" id="2.10.109.10">
    <property type="entry name" value="Umud Fragment, subunit A"/>
    <property type="match status" value="1"/>
</dbReference>
<organism evidence="11 12">
    <name type="scientific">Streptococcus ratti</name>
    <dbReference type="NCBI Taxonomy" id="1341"/>
    <lineage>
        <taxon>Bacteria</taxon>
        <taxon>Bacillati</taxon>
        <taxon>Bacillota</taxon>
        <taxon>Bacilli</taxon>
        <taxon>Lactobacillales</taxon>
        <taxon>Streptococcaceae</taxon>
        <taxon>Streptococcus</taxon>
    </lineage>
</organism>
<dbReference type="PANTHER" id="PTHR43390:SF1">
    <property type="entry name" value="CHLOROPLAST PROCESSING PEPTIDASE"/>
    <property type="match status" value="1"/>
</dbReference>
<dbReference type="InterPro" id="IPR019533">
    <property type="entry name" value="Peptidase_S26"/>
</dbReference>
<evidence type="ECO:0000256" key="2">
    <source>
        <dbReference type="ARBA" id="ARBA00004401"/>
    </source>
</evidence>
<dbReference type="PROSITE" id="PS00501">
    <property type="entry name" value="SPASE_I_1"/>
    <property type="match status" value="1"/>
</dbReference>
<proteinExistence type="inferred from homology"/>
<keyword evidence="6 8" id="KW-0378">Hydrolase</keyword>
<dbReference type="AlphaFoldDB" id="A0A7X9QGN0"/>
<dbReference type="PROSITE" id="PS00760">
    <property type="entry name" value="SPASE_I_2"/>
    <property type="match status" value="1"/>
</dbReference>
<accession>A0A7X9QGN0</accession>
<reference evidence="11 12" key="1">
    <citation type="submission" date="2020-04" db="EMBL/GenBank/DDBJ databases">
        <title>MicrobeNet Type strains.</title>
        <authorList>
            <person name="Nicholson A.C."/>
        </authorList>
    </citation>
    <scope>NUCLEOTIDE SEQUENCE [LARGE SCALE GENOMIC DNA]</scope>
    <source>
        <strain evidence="11 12">DSM 22768</strain>
    </source>
</reference>
<name>A0A7X9QGN0_STRRT</name>
<dbReference type="EC" id="3.4.21.89" evidence="4 8"/>
<comment type="caution">
    <text evidence="11">The sequence shown here is derived from an EMBL/GenBank/DDBJ whole genome shotgun (WGS) entry which is preliminary data.</text>
</comment>
<evidence type="ECO:0000259" key="10">
    <source>
        <dbReference type="Pfam" id="PF10502"/>
    </source>
</evidence>
<feature type="domain" description="Peptidase S26" evidence="10">
    <location>
        <begin position="6"/>
        <end position="184"/>
    </location>
</feature>
<evidence type="ECO:0000256" key="3">
    <source>
        <dbReference type="ARBA" id="ARBA00009370"/>
    </source>
</evidence>
<dbReference type="CDD" id="cd06462">
    <property type="entry name" value="Peptidase_S24_S26"/>
    <property type="match status" value="1"/>
</dbReference>
<sequence>MKRFLKEWGLLLAFFIVFGLLRLFVWFPVQVDGHSMDPTLADGEHLIVIKTASIEHFDIVVATEGNKHIVKRVIGMPGDTITYKNDMLSINGKKADETYLKQYKKQFAEDRLYSTYSYNPYFQELASKSTAFTTDSQGNASFTIKVPKDRYLLLGDDRIVSKDSRQVGTFSKDKLVGEVKFRFWPLNAIRFISNK</sequence>
<dbReference type="InterPro" id="IPR000223">
    <property type="entry name" value="Pept_S26A_signal_pept_1"/>
</dbReference>
<dbReference type="GO" id="GO:0004252">
    <property type="term" value="F:serine-type endopeptidase activity"/>
    <property type="evidence" value="ECO:0007669"/>
    <property type="project" value="InterPro"/>
</dbReference>
<comment type="subcellular location">
    <subcellularLocation>
        <location evidence="2">Cell membrane</location>
        <topology evidence="2">Single-pass type II membrane protein</topology>
    </subcellularLocation>
    <subcellularLocation>
        <location evidence="9">Membrane</location>
        <topology evidence="9">Single-pass type II membrane protein</topology>
    </subcellularLocation>
</comment>
<evidence type="ECO:0000256" key="7">
    <source>
        <dbReference type="PIRSR" id="PIRSR600223-1"/>
    </source>
</evidence>
<keyword evidence="5 8" id="KW-0645">Protease</keyword>
<evidence type="ECO:0000256" key="1">
    <source>
        <dbReference type="ARBA" id="ARBA00000677"/>
    </source>
</evidence>
<evidence type="ECO:0000256" key="6">
    <source>
        <dbReference type="ARBA" id="ARBA00022801"/>
    </source>
</evidence>
<dbReference type="NCBIfam" id="TIGR02227">
    <property type="entry name" value="sigpep_I_bact"/>
    <property type="match status" value="1"/>
</dbReference>
<dbReference type="PANTHER" id="PTHR43390">
    <property type="entry name" value="SIGNAL PEPTIDASE I"/>
    <property type="match status" value="1"/>
</dbReference>
<dbReference type="InterPro" id="IPR036286">
    <property type="entry name" value="LexA/Signal_pep-like_sf"/>
</dbReference>
<dbReference type="RefSeq" id="WP_003086668.1">
    <property type="nucleotide sequence ID" value="NZ_CP043405.1"/>
</dbReference>